<name>F9WRZ9_TRYVY</name>
<dbReference type="AlphaFoldDB" id="F9WRZ9"/>
<organism evidence="1 2">
    <name type="scientific">Trypanosoma vivax (strain Y486)</name>
    <dbReference type="NCBI Taxonomy" id="1055687"/>
    <lineage>
        <taxon>Eukaryota</taxon>
        <taxon>Discoba</taxon>
        <taxon>Euglenozoa</taxon>
        <taxon>Kinetoplastea</taxon>
        <taxon>Metakinetoplastina</taxon>
        <taxon>Trypanosomatida</taxon>
        <taxon>Trypanosomatidae</taxon>
        <taxon>Trypanosoma</taxon>
        <taxon>Duttonella</taxon>
    </lineage>
</organism>
<dbReference type="EMBL" id="CAEX01005314">
    <property type="protein sequence ID" value="CCD20336.1"/>
    <property type="molecule type" value="Genomic_DNA"/>
</dbReference>
<reference evidence="1 2" key="1">
    <citation type="journal article" date="2012" name="Proc. Natl. Acad. Sci. U.S.A.">
        <title>Antigenic diversity is generated by distinct evolutionary mechanisms in African trypanosome species.</title>
        <authorList>
            <person name="Jackson A.P."/>
            <person name="Berry A."/>
            <person name="Aslett M."/>
            <person name="Allison H.C."/>
            <person name="Burton P."/>
            <person name="Vavrova-Anderson J."/>
            <person name="Brown R."/>
            <person name="Browne H."/>
            <person name="Corton N."/>
            <person name="Hauser H."/>
            <person name="Gamble J."/>
            <person name="Gilderthorp R."/>
            <person name="Marcello L."/>
            <person name="McQuillan J."/>
            <person name="Otto T.D."/>
            <person name="Quail M.A."/>
            <person name="Sanders M.J."/>
            <person name="van Tonder A."/>
            <person name="Ginger M.L."/>
            <person name="Field M.C."/>
            <person name="Barry J.D."/>
            <person name="Hertz-Fowler C."/>
            <person name="Berriman M."/>
        </authorList>
    </citation>
    <scope>NUCLEOTIDE SEQUENCE</scope>
    <source>
        <strain evidence="1 2">Y486</strain>
    </source>
</reference>
<accession>F9WRZ9</accession>
<keyword evidence="2" id="KW-1185">Reference proteome</keyword>
<sequence>MEVLVEKTEYALFGARETNLLSLKVEGTPLKEERTPKLLGHTMEPQNGLSKHVPSMKAANDTRLIQLTAVASPEWGPDREKLRAFSLALVQARMCYGVASWWIDTLLSERERLERVQAQAAHIVAGIPKAGNWEDALREARLKPINEVAHRRPSEYYPRLKANGPVHANVADSIFPAEHQIHVRLAKVQRLCSTIDDPETRHDAKVLQLDRRVQFNTPTPGRLKADAPEKDAKVYSMRRLQRFSDFDYHVWRDGSVVLNISSGTGALV</sequence>
<dbReference type="VEuPathDB" id="TriTrypDB:TvY486_0002730"/>
<evidence type="ECO:0000313" key="1">
    <source>
        <dbReference type="EMBL" id="CCD20336.1"/>
    </source>
</evidence>
<protein>
    <submittedName>
        <fullName evidence="1">Retrotransposon hot spot protein (RHS), putative</fullName>
    </submittedName>
</protein>
<proteinExistence type="predicted"/>
<evidence type="ECO:0000313" key="2">
    <source>
        <dbReference type="Proteomes" id="UP000009027"/>
    </source>
</evidence>
<gene>
    <name evidence="1" type="ORF">TvY486_0002730</name>
</gene>
<dbReference type="Proteomes" id="UP000009027">
    <property type="component" value="Unassembled WGS sequence"/>
</dbReference>